<evidence type="ECO:0000313" key="1">
    <source>
        <dbReference type="EMBL" id="SVA76065.1"/>
    </source>
</evidence>
<proteinExistence type="predicted"/>
<dbReference type="Gene3D" id="3.40.50.12500">
    <property type="match status" value="1"/>
</dbReference>
<protein>
    <submittedName>
        <fullName evidence="1">Uncharacterized protein</fullName>
    </submittedName>
</protein>
<dbReference type="PANTHER" id="PTHR40267">
    <property type="entry name" value="BLR3294 PROTEIN"/>
    <property type="match status" value="1"/>
</dbReference>
<name>A0A381YGD5_9ZZZZ</name>
<dbReference type="PANTHER" id="PTHR40267:SF1">
    <property type="entry name" value="BLR3294 PROTEIN"/>
    <property type="match status" value="1"/>
</dbReference>
<reference evidence="1" key="1">
    <citation type="submission" date="2018-05" db="EMBL/GenBank/DDBJ databases">
        <authorList>
            <person name="Lanie J.A."/>
            <person name="Ng W.-L."/>
            <person name="Kazmierczak K.M."/>
            <person name="Andrzejewski T.M."/>
            <person name="Davidsen T.M."/>
            <person name="Wayne K.J."/>
            <person name="Tettelin H."/>
            <person name="Glass J.I."/>
            <person name="Rusch D."/>
            <person name="Podicherti R."/>
            <person name="Tsui H.-C.T."/>
            <person name="Winkler M.E."/>
        </authorList>
    </citation>
    <scope>NUCLEOTIDE SEQUENCE</scope>
</reference>
<accession>A0A381YGD5</accession>
<organism evidence="1">
    <name type="scientific">marine metagenome</name>
    <dbReference type="NCBI Taxonomy" id="408172"/>
    <lineage>
        <taxon>unclassified sequences</taxon>
        <taxon>metagenomes</taxon>
        <taxon>ecological metagenomes</taxon>
    </lineage>
</organism>
<dbReference type="AlphaFoldDB" id="A0A381YGD5"/>
<dbReference type="EMBL" id="UINC01018170">
    <property type="protein sequence ID" value="SVA76065.1"/>
    <property type="molecule type" value="Genomic_DNA"/>
</dbReference>
<dbReference type="InterPro" id="IPR026286">
    <property type="entry name" value="MaiA/AMDase"/>
</dbReference>
<feature type="non-terminal residue" evidence="1">
    <location>
        <position position="1"/>
    </location>
</feature>
<gene>
    <name evidence="1" type="ORF">METZ01_LOCUS128919</name>
</gene>
<dbReference type="InterPro" id="IPR053714">
    <property type="entry name" value="Iso_Racemase_Enz_sf"/>
</dbReference>
<sequence length="302" mass="32435">VGGLYGFNRLAIGRDASIGIYGRSFTSTVVALGVLCSTLSSSDLRRVIGCDMVELRFKVGVIVPPRYFDTAAEELQTLSPRIDVLHTQMRLDQTFDYELDEMAETAGEIEQCAVSLVDAGAEVVLQLGTPFSSVHGWERGSELQQSISDRLGVPFEMMGLSVPAGVHALRATRVAVACVYYPTGYTAHYSAFLTGAGLEVVGARSFVDQGLSDDVDTVWAQSFEGFEPALVMDSIIEVGERFPEAEAIVVPGIPGKILSLIPAAETAIGTPIVSYYALWWKCLTHLQHPPGGPSGNLFALLS</sequence>
<dbReference type="Pfam" id="PF17645">
    <property type="entry name" value="Amdase"/>
    <property type="match status" value="1"/>
</dbReference>